<sequence>MAMQRLATELEETARQTAVLVDGINQALQILAETGVDPESARQRAMTQIVKTLQDQDRIEQRCRGLASVVRQLDGINAAQPRDIDAIWAGLTLDELRLPALSGIAAHLKSGEAELF</sequence>
<name>A0ABY7YTB5_9HYPH</name>
<dbReference type="EMBL" id="CP118247">
    <property type="protein sequence ID" value="WDR04583.1"/>
    <property type="molecule type" value="Genomic_DNA"/>
</dbReference>
<accession>A0ABY7YTB5</accession>
<organism evidence="1 2">
    <name type="scientific">Devosia rhodophyticola</name>
    <dbReference type="NCBI Taxonomy" id="3026423"/>
    <lineage>
        <taxon>Bacteria</taxon>
        <taxon>Pseudomonadati</taxon>
        <taxon>Pseudomonadota</taxon>
        <taxon>Alphaproteobacteria</taxon>
        <taxon>Hyphomicrobiales</taxon>
        <taxon>Devosiaceae</taxon>
        <taxon>Devosia</taxon>
    </lineage>
</organism>
<evidence type="ECO:0000313" key="2">
    <source>
        <dbReference type="Proteomes" id="UP001222118"/>
    </source>
</evidence>
<proteinExistence type="predicted"/>
<reference evidence="1 2" key="1">
    <citation type="submission" date="2023-02" db="EMBL/GenBank/DDBJ databases">
        <title>Devosia chondri sp. nov., isolated from the phycosphere of marine algae.</title>
        <authorList>
            <person name="Kim J.M."/>
            <person name="Lee J.K."/>
            <person name="Choi B.J."/>
            <person name="Bayburt H."/>
            <person name="Jeon C.O."/>
        </authorList>
    </citation>
    <scope>NUCLEOTIDE SEQUENCE [LARGE SCALE GENOMIC DNA]</scope>
    <source>
        <strain evidence="1 2">G2-5</strain>
    </source>
</reference>
<protein>
    <submittedName>
        <fullName evidence="1">Uncharacterized protein</fullName>
    </submittedName>
</protein>
<dbReference type="Proteomes" id="UP001222118">
    <property type="component" value="Chromosome"/>
</dbReference>
<gene>
    <name evidence="1" type="ORF">PSQ90_09580</name>
</gene>
<keyword evidence="2" id="KW-1185">Reference proteome</keyword>
<dbReference type="RefSeq" id="WP_282210104.1">
    <property type="nucleotide sequence ID" value="NZ_CP118247.1"/>
</dbReference>
<evidence type="ECO:0000313" key="1">
    <source>
        <dbReference type="EMBL" id="WDR04583.1"/>
    </source>
</evidence>